<feature type="region of interest" description="Disordered" evidence="1">
    <location>
        <begin position="1435"/>
        <end position="1465"/>
    </location>
</feature>
<feature type="compositionally biased region" description="Basic residues" evidence="1">
    <location>
        <begin position="1138"/>
        <end position="1147"/>
    </location>
</feature>
<feature type="compositionally biased region" description="Basic and acidic residues" evidence="1">
    <location>
        <begin position="1455"/>
        <end position="1465"/>
    </location>
</feature>
<evidence type="ECO:0000259" key="4">
    <source>
        <dbReference type="Pfam" id="PF21855"/>
    </source>
</evidence>
<evidence type="ECO:0000256" key="1">
    <source>
        <dbReference type="SAM" id="MobiDB-lite"/>
    </source>
</evidence>
<dbReference type="Proteomes" id="UP001652627">
    <property type="component" value="Chromosome 15"/>
</dbReference>
<feature type="region of interest" description="Disordered" evidence="1">
    <location>
        <begin position="122"/>
        <end position="143"/>
    </location>
</feature>
<feature type="compositionally biased region" description="Basic and acidic residues" evidence="1">
    <location>
        <begin position="1148"/>
        <end position="1157"/>
    </location>
</feature>
<gene>
    <name evidence="6" type="primary">TICRR</name>
</gene>
<feature type="compositionally biased region" description="Low complexity" evidence="1">
    <location>
        <begin position="536"/>
        <end position="546"/>
    </location>
</feature>
<reference evidence="6" key="1">
    <citation type="submission" date="2025-08" db="UniProtKB">
        <authorList>
            <consortium name="RefSeq"/>
        </authorList>
    </citation>
    <scope>IDENTIFICATION</scope>
    <source>
        <tissue evidence="6">Blood</tissue>
    </source>
</reference>
<dbReference type="GeneID" id="106497299"/>
<feature type="domain" description="Treslin STD" evidence="4">
    <location>
        <begin position="644"/>
        <end position="794"/>
    </location>
</feature>
<feature type="region of interest" description="Disordered" evidence="1">
    <location>
        <begin position="1043"/>
        <end position="1073"/>
    </location>
</feature>
<feature type="region of interest" description="Disordered" evidence="1">
    <location>
        <begin position="1093"/>
        <end position="1166"/>
    </location>
</feature>
<feature type="compositionally biased region" description="Low complexity" evidence="1">
    <location>
        <begin position="822"/>
        <end position="837"/>
    </location>
</feature>
<feature type="compositionally biased region" description="Basic residues" evidence="1">
    <location>
        <begin position="564"/>
        <end position="581"/>
    </location>
</feature>
<evidence type="ECO:0000259" key="3">
    <source>
        <dbReference type="Pfam" id="PF21854"/>
    </source>
</evidence>
<feature type="region of interest" description="Disordered" evidence="1">
    <location>
        <begin position="987"/>
        <end position="1007"/>
    </location>
</feature>
<organism evidence="5 6">
    <name type="scientific">Apteryx mantelli</name>
    <name type="common">North Island brown kiwi</name>
    <dbReference type="NCBI Taxonomy" id="2696672"/>
    <lineage>
        <taxon>Eukaryota</taxon>
        <taxon>Metazoa</taxon>
        <taxon>Chordata</taxon>
        <taxon>Craniata</taxon>
        <taxon>Vertebrata</taxon>
        <taxon>Euteleostomi</taxon>
        <taxon>Archelosauria</taxon>
        <taxon>Archosauria</taxon>
        <taxon>Dinosauria</taxon>
        <taxon>Saurischia</taxon>
        <taxon>Theropoda</taxon>
        <taxon>Coelurosauria</taxon>
        <taxon>Aves</taxon>
        <taxon>Palaeognathae</taxon>
        <taxon>Apterygiformes</taxon>
        <taxon>Apterygidae</taxon>
        <taxon>Apteryx</taxon>
    </lineage>
</organism>
<dbReference type="PANTHER" id="PTHR21556">
    <property type="entry name" value="TRESLIN"/>
    <property type="match status" value="1"/>
</dbReference>
<feature type="compositionally biased region" description="Basic residues" evidence="1">
    <location>
        <begin position="853"/>
        <end position="862"/>
    </location>
</feature>
<feature type="compositionally biased region" description="Basic and acidic residues" evidence="1">
    <location>
        <begin position="842"/>
        <end position="852"/>
    </location>
</feature>
<accession>A0ABM4F9M9</accession>
<dbReference type="Pfam" id="PF21855">
    <property type="entry name" value="Treslin_STD"/>
    <property type="match status" value="1"/>
</dbReference>
<feature type="compositionally biased region" description="Basic and acidic residues" evidence="1">
    <location>
        <begin position="1300"/>
        <end position="1309"/>
    </location>
</feature>
<feature type="compositionally biased region" description="Polar residues" evidence="1">
    <location>
        <begin position="1724"/>
        <end position="1736"/>
    </location>
</feature>
<feature type="region of interest" description="Disordered" evidence="1">
    <location>
        <begin position="1686"/>
        <end position="1752"/>
    </location>
</feature>
<dbReference type="Pfam" id="PF21854">
    <property type="entry name" value="Treslin_N"/>
    <property type="match status" value="1"/>
</dbReference>
<dbReference type="PANTHER" id="PTHR21556:SF2">
    <property type="entry name" value="TRESLIN"/>
    <property type="match status" value="1"/>
</dbReference>
<dbReference type="InterPro" id="IPR053920">
    <property type="entry name" value="Treslin_STD"/>
</dbReference>
<protein>
    <submittedName>
        <fullName evidence="6">Treslin isoform X1</fullName>
    </submittedName>
</protein>
<dbReference type="Pfam" id="PF15292">
    <property type="entry name" value="Treslin_M"/>
    <property type="match status" value="1"/>
</dbReference>
<dbReference type="InterPro" id="IPR053919">
    <property type="entry name" value="Treslin_N"/>
</dbReference>
<feature type="region of interest" description="Disordered" evidence="1">
    <location>
        <begin position="1935"/>
        <end position="1956"/>
    </location>
</feature>
<feature type="compositionally biased region" description="Basic and acidic residues" evidence="1">
    <location>
        <begin position="1737"/>
        <end position="1752"/>
    </location>
</feature>
<feature type="region of interest" description="Disordered" evidence="1">
    <location>
        <begin position="822"/>
        <end position="862"/>
    </location>
</feature>
<dbReference type="InterPro" id="IPR032746">
    <property type="entry name" value="Treslin_M"/>
</dbReference>
<feature type="region of interest" description="Disordered" evidence="1">
    <location>
        <begin position="1266"/>
        <end position="1313"/>
    </location>
</feature>
<name>A0ABM4F9M9_9AVES</name>
<feature type="domain" description="Treslin M" evidence="2">
    <location>
        <begin position="281"/>
        <end position="424"/>
    </location>
</feature>
<feature type="compositionally biased region" description="Basic and acidic residues" evidence="1">
    <location>
        <begin position="1053"/>
        <end position="1062"/>
    </location>
</feature>
<keyword evidence="5" id="KW-1185">Reference proteome</keyword>
<evidence type="ECO:0000313" key="5">
    <source>
        <dbReference type="Proteomes" id="UP001652627"/>
    </source>
</evidence>
<feature type="region of interest" description="Disordered" evidence="1">
    <location>
        <begin position="530"/>
        <end position="581"/>
    </location>
</feature>
<dbReference type="RefSeq" id="XP_067161660.1">
    <property type="nucleotide sequence ID" value="XM_067305559.1"/>
</dbReference>
<evidence type="ECO:0000259" key="2">
    <source>
        <dbReference type="Pfam" id="PF15292"/>
    </source>
</evidence>
<dbReference type="InterPro" id="IPR026153">
    <property type="entry name" value="Treslin"/>
</dbReference>
<feature type="domain" description="Treslin N-terminal" evidence="3">
    <location>
        <begin position="5"/>
        <end position="199"/>
    </location>
</feature>
<proteinExistence type="predicted"/>
<feature type="compositionally biased region" description="Basic residues" evidence="1">
    <location>
        <begin position="1940"/>
        <end position="1956"/>
    </location>
</feature>
<sequence length="1956" mass="216495">MACSHSVVFLLDTASLARRERLQLGALRLLNHLGCRVGLPRLRWAFRFFDSLGGRGGASRGGGFRPPGPRAWARFEEELAARLGARGPGAALPGPAPRAALTHSGLKETLLDYQWDRPEIASPAKPLRRSRRTGLAAAEPPESLPPPEGFVNAIFLFSPCPHSRRELRQFVSGSDAPSPCEPPTPQELAEKLLPKGVQELIADQKITLYWVDTAEWSKLLESPDHVGYWTMFELIHQTGGTILSSEILMQCLSHHRAGLAHCFLGDSSSSMPQFMPWTTLLPLDSTLNFLFSKPSALQAVFPQQEGMLFLSVHGEEKQESCVVILEPLAMSQRQPQHPVNIFLKGTLTGWNLMQAGNFLAESWILRSSQVEQAEQNRSLFHQLLRTLVTEELHMVAEVSLSKTSCPCTAVLSPLSESTAVLIIFCSEKAAEVQRCNLEGTVVQSSSQDHTLHLPDIVNSVLSKTDTSVEESLASPGETPVPEWVQQELSRTGCWHPSVLEAWYPSSNICGASSNLMESFRLLQVNSTNEKDDAYQSEAELSESLSEMYQRKSSEVSATAGPGNNKKRRGLPRTPVRQKMKTMSRSLQMLNVARLNVKAQKFQPDGAPPTVNEKVPQKLSAKRLDEKLEEKEKAFKISIDFKTEEELLSHLIASYQKAVAEGVISFMCAQSLITAIKRFLKIQDAKEREVACVERVRSHLLKTSKTLRQQHGSEKETKVRECRLQVFLRLELCLQCPSLQSNTDEMEQLLEEMTEMLRILCLTEDPGYLTKFLEEILAFYMESIPKTLGDLYYSLGTQIPPKLASVLPSDFFSDDSVTLDSKSPALPHSLSSALTPSTGCPRTESDQLEELRTRSAKKRRNNVLARHRSMTEAPQNLRQIEIPKIAKNPIRKENSRSCLATEKPQQMPLLQKEAVQEVTKVRRNLFNEDVLSPRKRSMKKMPRSQSVSAVEGLRYKCTDEGAKDHRKLLTKRVAETPLHKQISRRLLHKQIKGRSSDPGSDTGVVEESPEKTICEAGLRRSPRIKQLLLNRTHSGIFYSAAQPCSQNKQQVHPGQEEESRTQKDVAGIKVHSESPTVQTPKRFFFGAVIDTCSPVMKHSPGRRRTRKDSLNLEEPIACQTPKKTPHKAAQKPLNSASKLPRRSPRNLHRTPEKSERTPGKSPAARQTAAKCLGKYFSHPKQRVMSPSVLMESKRVHLLQVTCEDFSPIKRFSPSHKEVGLQTPEKEGLKMLSASSLPLKDSNQNASSTSAFQERSFTDLQTPGCSFRSISKSASPVGARRQILPEEKQMQSESAPLAMESTPRKLEDSGSKLHTSPLRAEISQVTVRADPPFNSPLCANSTNTLANSSPSHTQTGEFDWELNTPKASLLKLPGITGTSLRSPLHAPEQSKCEPNFGGENLIFMCATPSRNKDNQYDNDSGSSSVESVQLCNTQIPENTSVSEKNKQMHILPQNPSPRKDQKSLEKHFSPKPCAGGQVHVLNAEIEREQLVKEGNTCESFLSDSQTSNDDLEPRTVREGYTGLKAPSLKRRSRSVLNALPAVPKSASAYSLRCTADRRQREAAARLGNPEIPAKFSTPKSHCKLPSESPPTYEVELEMQASGLPKLRFKKIGSCSALEVQSEANASKPKGGESPFGDLAVTWCSKHPEKLAAACVSPSCFRSFHSTPGKGGGQTYICQSYTPTNCASNTTSPSPLEAGVPCTPSPKQKGKTTPDAIKDWPRRKRAASSTANASCAQSEKNADETKRTSTDGEGEMKILEHCSSKVTNTLGEFELEGVCRLQDQPSPSDSEPRTDENTAFGTFDLKSRKRVFTYLSPEKEEKREAKRSCTSMFNLDLIGSSQDKSKESKSRADIELPDKPRACSLITPVRRGCVGDDNVFLLSGSTPPVKSALSASSLLALTQSPLLCQGQTPSWRKCAQEEESDAFQDIPSQELSPFNSVASKRRPLSRTYSRKKLLS</sequence>
<evidence type="ECO:0000313" key="6">
    <source>
        <dbReference type="RefSeq" id="XP_067161660.1"/>
    </source>
</evidence>